<evidence type="ECO:0000313" key="2">
    <source>
        <dbReference type="EMBL" id="MEC5423897.1"/>
    </source>
</evidence>
<proteinExistence type="predicted"/>
<dbReference type="PROSITE" id="PS50005">
    <property type="entry name" value="TPR"/>
    <property type="match status" value="1"/>
</dbReference>
<feature type="repeat" description="TPR" evidence="1">
    <location>
        <begin position="404"/>
        <end position="437"/>
    </location>
</feature>
<dbReference type="InterPro" id="IPR019734">
    <property type="entry name" value="TPR_rpt"/>
</dbReference>
<dbReference type="RefSeq" id="WP_327607466.1">
    <property type="nucleotide sequence ID" value="NZ_JARZFX010000004.1"/>
</dbReference>
<dbReference type="Gene3D" id="1.25.40.10">
    <property type="entry name" value="Tetratricopeptide repeat domain"/>
    <property type="match status" value="1"/>
</dbReference>
<reference evidence="2 3" key="1">
    <citation type="journal article" date="2024" name="Int. J. Syst. Evol. Microbiol.">
        <title>Virgibacillus tibetensis sp. nov., isolated from salt lake on the Tibetan Plateau of China.</title>
        <authorList>
            <person name="Phurbu D."/>
            <person name="Liu Z.-X."/>
            <person name="Wang R."/>
            <person name="Zheng Y.-Y."/>
            <person name="Liu H.-C."/>
            <person name="Zhou Y.-G."/>
            <person name="Yu Y.-J."/>
            <person name="Li A.-H."/>
        </authorList>
    </citation>
    <scope>NUCLEOTIDE SEQUENCE [LARGE SCALE GENOMIC DNA]</scope>
    <source>
        <strain evidence="2 3">C22-A2</strain>
    </source>
</reference>
<dbReference type="Proteomes" id="UP001335737">
    <property type="component" value="Unassembled WGS sequence"/>
</dbReference>
<sequence length="470" mass="55132">MIKLINPVEVVIKEKKKRYIGVVKQLTLYAKVKVIAVETDSSEQFYLVFYDDSFIYGNKLHTIEDESFIDHASKQGITYDQNHPLTSALVPTNSVNIPSKTSIFTNLQTHYSLKEVAYIATMLDSFFSKEELIKMIDKIFYHFRVNGNFLEAFQIIQLLLHFEPSLKSAQARIRNSEYDTYDELYNSYSLSSIYKKDPLYVEFYCFKNRFDSSSYAFLEDHLIKEKRHMEAVCLWLEKATNETAHESSSIETYTNMALTFIPFKQWITILSNIDVNIFRVLPGAKHIVEDMITDAQYDEAILCLLPFIQELPDTYDELLMKLWSQLNPVIMESHINDFITLIERFIKSKGLKESEQLISQLVEKLFLENDLQTVNDLLVPIRLLAPNSLTIQKILHMIQISENPDRMMELGEYFADFKKLDEAIECFFWEMELYPENPEPVWRLKQMYQDKGMTDEAKGYQQLYTQLKAN</sequence>
<dbReference type="EMBL" id="JARZFX010000004">
    <property type="protein sequence ID" value="MEC5423897.1"/>
    <property type="molecule type" value="Genomic_DNA"/>
</dbReference>
<name>A0ABU6KEZ9_9BACI</name>
<evidence type="ECO:0000313" key="3">
    <source>
        <dbReference type="Proteomes" id="UP001335737"/>
    </source>
</evidence>
<gene>
    <name evidence="2" type="ORF">QGM71_10385</name>
</gene>
<comment type="caution">
    <text evidence="2">The sequence shown here is derived from an EMBL/GenBank/DDBJ whole genome shotgun (WGS) entry which is preliminary data.</text>
</comment>
<accession>A0ABU6KEZ9</accession>
<evidence type="ECO:0008006" key="4">
    <source>
        <dbReference type="Google" id="ProtNLM"/>
    </source>
</evidence>
<keyword evidence="1" id="KW-0802">TPR repeat</keyword>
<protein>
    <recommendedName>
        <fullName evidence="4">Tetratricopeptide repeat protein</fullName>
    </recommendedName>
</protein>
<dbReference type="InterPro" id="IPR011990">
    <property type="entry name" value="TPR-like_helical_dom_sf"/>
</dbReference>
<keyword evidence="3" id="KW-1185">Reference proteome</keyword>
<organism evidence="2 3">
    <name type="scientific">Virgibacillus tibetensis</name>
    <dbReference type="NCBI Taxonomy" id="3042313"/>
    <lineage>
        <taxon>Bacteria</taxon>
        <taxon>Bacillati</taxon>
        <taxon>Bacillota</taxon>
        <taxon>Bacilli</taxon>
        <taxon>Bacillales</taxon>
        <taxon>Bacillaceae</taxon>
        <taxon>Virgibacillus</taxon>
    </lineage>
</organism>
<dbReference type="SUPFAM" id="SSF48452">
    <property type="entry name" value="TPR-like"/>
    <property type="match status" value="1"/>
</dbReference>
<evidence type="ECO:0000256" key="1">
    <source>
        <dbReference type="PROSITE-ProRule" id="PRU00339"/>
    </source>
</evidence>